<evidence type="ECO:0000256" key="12">
    <source>
        <dbReference type="HAMAP-Rule" id="MF_00015"/>
    </source>
</evidence>
<evidence type="ECO:0000256" key="5">
    <source>
        <dbReference type="ARBA" id="ARBA00022801"/>
    </source>
</evidence>
<dbReference type="InterPro" id="IPR036388">
    <property type="entry name" value="WH-like_DNA-bd_sf"/>
</dbReference>
<comment type="catalytic activity">
    <reaction evidence="12">
        <text>Hydrolysis of Ala-|-Gly bond in repressor LexA.</text>
        <dbReference type="EC" id="3.4.21.88"/>
    </reaction>
</comment>
<keyword evidence="3 12" id="KW-0235">DNA replication</keyword>
<dbReference type="CDD" id="cd06529">
    <property type="entry name" value="S24_LexA-like"/>
    <property type="match status" value="1"/>
</dbReference>
<dbReference type="EC" id="3.4.21.88" evidence="12"/>
<dbReference type="InterPro" id="IPR006200">
    <property type="entry name" value="LexA"/>
</dbReference>
<keyword evidence="4 12" id="KW-0227">DNA damage</keyword>
<evidence type="ECO:0000256" key="3">
    <source>
        <dbReference type="ARBA" id="ARBA00022705"/>
    </source>
</evidence>
<evidence type="ECO:0000256" key="6">
    <source>
        <dbReference type="ARBA" id="ARBA00022813"/>
    </source>
</evidence>
<keyword evidence="5 12" id="KW-0378">Hydrolase</keyword>
<keyword evidence="10 12" id="KW-0234">DNA repair</keyword>
<keyword evidence="2 12" id="KW-0678">Repressor</keyword>
<evidence type="ECO:0000256" key="9">
    <source>
        <dbReference type="ARBA" id="ARBA00023163"/>
    </source>
</evidence>
<name>A0A6N7VME1_ACIFE</name>
<keyword evidence="9 12" id="KW-0804">Transcription</keyword>
<comment type="caution">
    <text evidence="16">The sequence shown here is derived from an EMBL/GenBank/DDBJ whole genome shotgun (WGS) entry which is preliminary data.</text>
</comment>
<evidence type="ECO:0000256" key="7">
    <source>
        <dbReference type="ARBA" id="ARBA00023015"/>
    </source>
</evidence>
<keyword evidence="7 12" id="KW-0805">Transcription regulation</keyword>
<accession>A0A6N7VME1</accession>
<gene>
    <name evidence="12 16" type="primary">lexA</name>
    <name evidence="16" type="ORF">FX155_06175</name>
</gene>
<protein>
    <recommendedName>
        <fullName evidence="12">LexA repressor</fullName>
        <ecNumber evidence="12">3.4.21.88</ecNumber>
    </recommendedName>
</protein>
<feature type="domain" description="Peptidase S24/S26A/S26B/S26C" evidence="14">
    <location>
        <begin position="95"/>
        <end position="210"/>
    </location>
</feature>
<dbReference type="GO" id="GO:0003677">
    <property type="term" value="F:DNA binding"/>
    <property type="evidence" value="ECO:0007669"/>
    <property type="project" value="UniProtKB-UniRule"/>
</dbReference>
<dbReference type="Pfam" id="PF00717">
    <property type="entry name" value="Peptidase_S24"/>
    <property type="match status" value="1"/>
</dbReference>
<evidence type="ECO:0000313" key="16">
    <source>
        <dbReference type="EMBL" id="MSS82180.1"/>
    </source>
</evidence>
<dbReference type="InterPro" id="IPR036390">
    <property type="entry name" value="WH_DNA-bd_sf"/>
</dbReference>
<dbReference type="PRINTS" id="PR00726">
    <property type="entry name" value="LEXASERPTASE"/>
</dbReference>
<evidence type="ECO:0000256" key="4">
    <source>
        <dbReference type="ARBA" id="ARBA00022763"/>
    </source>
</evidence>
<dbReference type="Proteomes" id="UP000441455">
    <property type="component" value="Unassembled WGS sequence"/>
</dbReference>
<dbReference type="FunFam" id="2.10.109.10:FF:000001">
    <property type="entry name" value="LexA repressor"/>
    <property type="match status" value="1"/>
</dbReference>
<dbReference type="InterPro" id="IPR036286">
    <property type="entry name" value="LexA/Signal_pep-like_sf"/>
</dbReference>
<dbReference type="EMBL" id="VULN01000007">
    <property type="protein sequence ID" value="MSS82180.1"/>
    <property type="molecule type" value="Genomic_DNA"/>
</dbReference>
<dbReference type="Gene3D" id="2.10.109.10">
    <property type="entry name" value="Umud Fragment, subunit A"/>
    <property type="match status" value="1"/>
</dbReference>
<dbReference type="Pfam" id="PF01726">
    <property type="entry name" value="LexA_DNA_bind"/>
    <property type="match status" value="1"/>
</dbReference>
<dbReference type="GO" id="GO:0009432">
    <property type="term" value="P:SOS response"/>
    <property type="evidence" value="ECO:0007669"/>
    <property type="project" value="UniProtKB-UniRule"/>
</dbReference>
<feature type="site" description="Cleavage; by autolysis" evidence="12">
    <location>
        <begin position="102"/>
        <end position="103"/>
    </location>
</feature>
<dbReference type="InterPro" id="IPR039418">
    <property type="entry name" value="LexA-like"/>
</dbReference>
<keyword evidence="11 12" id="KW-0742">SOS response</keyword>
<dbReference type="GO" id="GO:0006281">
    <property type="term" value="P:DNA repair"/>
    <property type="evidence" value="ECO:0007669"/>
    <property type="project" value="UniProtKB-UniRule"/>
</dbReference>
<dbReference type="HAMAP" id="MF_00015">
    <property type="entry name" value="LexA"/>
    <property type="match status" value="1"/>
</dbReference>
<dbReference type="OrthoDB" id="9802364at2"/>
<evidence type="ECO:0000313" key="17">
    <source>
        <dbReference type="Proteomes" id="UP000441455"/>
    </source>
</evidence>
<dbReference type="InterPro" id="IPR006197">
    <property type="entry name" value="Peptidase_S24_LexA"/>
</dbReference>
<dbReference type="PANTHER" id="PTHR33516">
    <property type="entry name" value="LEXA REPRESSOR"/>
    <property type="match status" value="1"/>
</dbReference>
<evidence type="ECO:0000256" key="8">
    <source>
        <dbReference type="ARBA" id="ARBA00023125"/>
    </source>
</evidence>
<dbReference type="InterPro" id="IPR015927">
    <property type="entry name" value="Peptidase_S24_S26A/B/C"/>
</dbReference>
<feature type="DNA-binding region" description="H-T-H motif" evidence="12">
    <location>
        <begin position="40"/>
        <end position="60"/>
    </location>
</feature>
<evidence type="ECO:0000256" key="11">
    <source>
        <dbReference type="ARBA" id="ARBA00023236"/>
    </source>
</evidence>
<dbReference type="Gene3D" id="1.10.10.10">
    <property type="entry name" value="Winged helix-like DNA-binding domain superfamily/Winged helix DNA-binding domain"/>
    <property type="match status" value="1"/>
</dbReference>
<dbReference type="GO" id="GO:0006508">
    <property type="term" value="P:proteolysis"/>
    <property type="evidence" value="ECO:0007669"/>
    <property type="project" value="InterPro"/>
</dbReference>
<comment type="similarity">
    <text evidence="1 12 13">Belongs to the peptidase S24 family.</text>
</comment>
<feature type="domain" description="LexA repressor DNA-binding" evidence="15">
    <location>
        <begin position="16"/>
        <end position="77"/>
    </location>
</feature>
<sequence>MTTDTEQKKPSRSHGINARQSQILDFIRQYIFTNGYPPSVREIGSAVGLSSSASVHNNLKKLAEAGFVSWDPEKPRTYGLREEISWRKKSMVPVPLVGAVHAGDPMLAVENIEDTYPIPLDLIGCKEDVFMMVVEGDSMKNAGILDHDYVFVRKQNYATNGDIVVALLNGEETTIKRYFRELKQIRLQPENDAYPPIVGTDNIEIKGKVIAVFRTL</sequence>
<evidence type="ECO:0000256" key="1">
    <source>
        <dbReference type="ARBA" id="ARBA00007484"/>
    </source>
</evidence>
<evidence type="ECO:0000256" key="2">
    <source>
        <dbReference type="ARBA" id="ARBA00022491"/>
    </source>
</evidence>
<dbReference type="SUPFAM" id="SSF51306">
    <property type="entry name" value="LexA/Signal peptidase"/>
    <property type="match status" value="1"/>
</dbReference>
<comment type="subunit">
    <text evidence="12">Homodimer.</text>
</comment>
<dbReference type="AlphaFoldDB" id="A0A6N7VME1"/>
<feature type="active site" description="For autocatalytic cleavage activity" evidence="12">
    <location>
        <position position="176"/>
    </location>
</feature>
<dbReference type="GO" id="GO:0004252">
    <property type="term" value="F:serine-type endopeptidase activity"/>
    <property type="evidence" value="ECO:0007669"/>
    <property type="project" value="UniProtKB-UniRule"/>
</dbReference>
<evidence type="ECO:0000259" key="14">
    <source>
        <dbReference type="Pfam" id="PF00717"/>
    </source>
</evidence>
<dbReference type="SUPFAM" id="SSF46785">
    <property type="entry name" value="Winged helix' DNA-binding domain"/>
    <property type="match status" value="1"/>
</dbReference>
<dbReference type="InterPro" id="IPR050077">
    <property type="entry name" value="LexA_repressor"/>
</dbReference>
<dbReference type="NCBIfam" id="TIGR00498">
    <property type="entry name" value="lexA"/>
    <property type="match status" value="1"/>
</dbReference>
<dbReference type="PANTHER" id="PTHR33516:SF2">
    <property type="entry name" value="LEXA REPRESSOR-RELATED"/>
    <property type="match status" value="1"/>
</dbReference>
<evidence type="ECO:0000256" key="10">
    <source>
        <dbReference type="ARBA" id="ARBA00023204"/>
    </source>
</evidence>
<feature type="active site" description="For autocatalytic cleavage activity" evidence="12">
    <location>
        <position position="138"/>
    </location>
</feature>
<evidence type="ECO:0000256" key="13">
    <source>
        <dbReference type="RuleBase" id="RU003991"/>
    </source>
</evidence>
<reference evidence="16 17" key="1">
    <citation type="submission" date="2019-08" db="EMBL/GenBank/DDBJ databases">
        <title>In-depth cultivation of the pig gut microbiome towards novel bacterial diversity and tailored functional studies.</title>
        <authorList>
            <person name="Wylensek D."/>
            <person name="Hitch T.C.A."/>
            <person name="Clavel T."/>
        </authorList>
    </citation>
    <scope>NUCLEOTIDE SEQUENCE [LARGE SCALE GENOMIC DNA]</scope>
    <source>
        <strain evidence="16 17">WCA-389-WT-5B</strain>
    </source>
</reference>
<dbReference type="GO" id="GO:0006260">
    <property type="term" value="P:DNA replication"/>
    <property type="evidence" value="ECO:0007669"/>
    <property type="project" value="UniProtKB-UniRule"/>
</dbReference>
<keyword evidence="8 12" id="KW-0238">DNA-binding</keyword>
<comment type="function">
    <text evidence="12">Represses a number of genes involved in the response to DNA damage (SOS response), including recA and lexA. In the presence of single-stranded DNA, RecA interacts with LexA causing an autocatalytic cleavage which disrupts the DNA-binding part of LexA, leading to derepression of the SOS regulon and eventually DNA repair.</text>
</comment>
<dbReference type="RefSeq" id="WP_154488113.1">
    <property type="nucleotide sequence ID" value="NZ_VULN01000007.1"/>
</dbReference>
<evidence type="ECO:0000259" key="15">
    <source>
        <dbReference type="Pfam" id="PF01726"/>
    </source>
</evidence>
<organism evidence="16 17">
    <name type="scientific">Acidaminococcus fermentans</name>
    <dbReference type="NCBI Taxonomy" id="905"/>
    <lineage>
        <taxon>Bacteria</taxon>
        <taxon>Bacillati</taxon>
        <taxon>Bacillota</taxon>
        <taxon>Negativicutes</taxon>
        <taxon>Acidaminococcales</taxon>
        <taxon>Acidaminococcaceae</taxon>
        <taxon>Acidaminococcus</taxon>
    </lineage>
</organism>
<proteinExistence type="inferred from homology"/>
<dbReference type="InterPro" id="IPR006199">
    <property type="entry name" value="LexA_DNA-bd_dom"/>
</dbReference>
<keyword evidence="6 12" id="KW-0068">Autocatalytic cleavage</keyword>
<dbReference type="GO" id="GO:0045892">
    <property type="term" value="P:negative regulation of DNA-templated transcription"/>
    <property type="evidence" value="ECO:0007669"/>
    <property type="project" value="UniProtKB-UniRule"/>
</dbReference>